<dbReference type="InterPro" id="IPR011006">
    <property type="entry name" value="CheY-like_superfamily"/>
</dbReference>
<feature type="modified residue" description="4-aspartylphosphate" evidence="1">
    <location>
        <position position="85"/>
    </location>
</feature>
<gene>
    <name evidence="3" type="ORF">SAMN04488568_11423</name>
</gene>
<dbReference type="SUPFAM" id="SSF52172">
    <property type="entry name" value="CheY-like"/>
    <property type="match status" value="1"/>
</dbReference>
<name>A0A1G9U791_9PROT</name>
<evidence type="ECO:0000313" key="4">
    <source>
        <dbReference type="Proteomes" id="UP000199759"/>
    </source>
</evidence>
<feature type="domain" description="Response regulatory" evidence="2">
    <location>
        <begin position="32"/>
        <end position="150"/>
    </location>
</feature>
<dbReference type="SMART" id="SM00448">
    <property type="entry name" value="REC"/>
    <property type="match status" value="1"/>
</dbReference>
<dbReference type="EMBL" id="FNHG01000014">
    <property type="protein sequence ID" value="SDM55791.1"/>
    <property type="molecule type" value="Genomic_DNA"/>
</dbReference>
<keyword evidence="1" id="KW-0597">Phosphoprotein</keyword>
<sequence>MQRLRAFHPNQDRIAANQLRLLWGDGVSQGVPIILIDDDPDEHFLFRTDLEDAGFELDFESFTHPEAALAHLFRRAGGPVLVLTDMGLAGDDPIEFIRLASGVLHGGAIGAFSGALNPDKEARCREAGASFYIVKPISGEKLEAALANTQSLGIETLADGRRRLICR</sequence>
<dbReference type="Pfam" id="PF00072">
    <property type="entry name" value="Response_reg"/>
    <property type="match status" value="1"/>
</dbReference>
<evidence type="ECO:0000313" key="3">
    <source>
        <dbReference type="EMBL" id="SDM55791.1"/>
    </source>
</evidence>
<proteinExistence type="predicted"/>
<dbReference type="GO" id="GO:0000160">
    <property type="term" value="P:phosphorelay signal transduction system"/>
    <property type="evidence" value="ECO:0007669"/>
    <property type="project" value="InterPro"/>
</dbReference>
<dbReference type="Proteomes" id="UP000199759">
    <property type="component" value="Unassembled WGS sequence"/>
</dbReference>
<organism evidence="3 4">
    <name type="scientific">Maricaulis salignorans</name>
    <dbReference type="NCBI Taxonomy" id="144026"/>
    <lineage>
        <taxon>Bacteria</taxon>
        <taxon>Pseudomonadati</taxon>
        <taxon>Pseudomonadota</taxon>
        <taxon>Alphaproteobacteria</taxon>
        <taxon>Maricaulales</taxon>
        <taxon>Maricaulaceae</taxon>
        <taxon>Maricaulis</taxon>
    </lineage>
</organism>
<dbReference type="PROSITE" id="PS50110">
    <property type="entry name" value="RESPONSE_REGULATORY"/>
    <property type="match status" value="1"/>
</dbReference>
<protein>
    <submittedName>
        <fullName evidence="3">Response regulator receiver domain-containing protein</fullName>
    </submittedName>
</protein>
<keyword evidence="4" id="KW-1185">Reference proteome</keyword>
<dbReference type="CDD" id="cd00156">
    <property type="entry name" value="REC"/>
    <property type="match status" value="1"/>
</dbReference>
<reference evidence="3 4" key="1">
    <citation type="submission" date="2016-10" db="EMBL/GenBank/DDBJ databases">
        <authorList>
            <person name="de Groot N.N."/>
        </authorList>
    </citation>
    <scope>NUCLEOTIDE SEQUENCE [LARGE SCALE GENOMIC DNA]</scope>
    <source>
        <strain evidence="3 4">DSM 16077</strain>
    </source>
</reference>
<dbReference type="Gene3D" id="3.40.50.2300">
    <property type="match status" value="1"/>
</dbReference>
<evidence type="ECO:0000259" key="2">
    <source>
        <dbReference type="PROSITE" id="PS50110"/>
    </source>
</evidence>
<evidence type="ECO:0000256" key="1">
    <source>
        <dbReference type="PROSITE-ProRule" id="PRU00169"/>
    </source>
</evidence>
<accession>A0A1G9U791</accession>
<dbReference type="InterPro" id="IPR001789">
    <property type="entry name" value="Sig_transdc_resp-reg_receiver"/>
</dbReference>
<dbReference type="AlphaFoldDB" id="A0A1G9U791"/>
<dbReference type="STRING" id="144026.SAMN04488568_11423"/>